<evidence type="ECO:0000256" key="2">
    <source>
        <dbReference type="SAM" id="MobiDB-lite"/>
    </source>
</evidence>
<feature type="coiled-coil region" evidence="1">
    <location>
        <begin position="11"/>
        <end position="38"/>
    </location>
</feature>
<dbReference type="AlphaFoldDB" id="A0A836BQ49"/>
<evidence type="ECO:0000313" key="3">
    <source>
        <dbReference type="EMBL" id="KAG2483238.1"/>
    </source>
</evidence>
<dbReference type="Proteomes" id="UP000612055">
    <property type="component" value="Unassembled WGS sequence"/>
</dbReference>
<dbReference type="EMBL" id="JAEHOE010000184">
    <property type="protein sequence ID" value="KAG2483238.1"/>
    <property type="molecule type" value="Genomic_DNA"/>
</dbReference>
<reference evidence="3" key="1">
    <citation type="journal article" date="2020" name="bioRxiv">
        <title>Comparative genomics of Chlamydomonas.</title>
        <authorList>
            <person name="Craig R.J."/>
            <person name="Hasan A.R."/>
            <person name="Ness R.W."/>
            <person name="Keightley P.D."/>
        </authorList>
    </citation>
    <scope>NUCLEOTIDE SEQUENCE</scope>
    <source>
        <strain evidence="3">CCAP 11/70</strain>
    </source>
</reference>
<feature type="region of interest" description="Disordered" evidence="2">
    <location>
        <begin position="42"/>
        <end position="62"/>
    </location>
</feature>
<feature type="region of interest" description="Disordered" evidence="2">
    <location>
        <begin position="108"/>
        <end position="132"/>
    </location>
</feature>
<evidence type="ECO:0000256" key="1">
    <source>
        <dbReference type="SAM" id="Coils"/>
    </source>
</evidence>
<keyword evidence="1" id="KW-0175">Coiled coil</keyword>
<evidence type="ECO:0000313" key="4">
    <source>
        <dbReference type="Proteomes" id="UP000612055"/>
    </source>
</evidence>
<comment type="caution">
    <text evidence="3">The sequence shown here is derived from an EMBL/GenBank/DDBJ whole genome shotgun (WGS) entry which is preliminary data.</text>
</comment>
<protein>
    <submittedName>
        <fullName evidence="3">Uncharacterized protein</fullName>
    </submittedName>
</protein>
<feature type="region of interest" description="Disordered" evidence="2">
    <location>
        <begin position="257"/>
        <end position="312"/>
    </location>
</feature>
<gene>
    <name evidence="3" type="ORF">HYH03_017895</name>
</gene>
<proteinExistence type="predicted"/>
<name>A0A836BQ49_9CHLO</name>
<organism evidence="3 4">
    <name type="scientific">Edaphochlamys debaryana</name>
    <dbReference type="NCBI Taxonomy" id="47281"/>
    <lineage>
        <taxon>Eukaryota</taxon>
        <taxon>Viridiplantae</taxon>
        <taxon>Chlorophyta</taxon>
        <taxon>core chlorophytes</taxon>
        <taxon>Chlorophyceae</taxon>
        <taxon>CS clade</taxon>
        <taxon>Chlamydomonadales</taxon>
        <taxon>Chlamydomonadales incertae sedis</taxon>
        <taxon>Edaphochlamys</taxon>
    </lineage>
</organism>
<sequence length="312" mass="32711">MSAIVNPSPRRQEQLLQLSSLQDENASLRVQCAKLQVALRNMSKRSEGTGPAAAATAAPAAAGSQNAAFVSAQQMESVMGELSALRQQVAQLHHENKSLQAQLHEIRDSRVASDDEPWTSAPGPGPRPGPLSRGDMAFIEQEILSLKHKLSETRSKLRTTDPDGTPPGARLGRGGSAHIDGPPVPASVRRSIQTLHNQMLHQQQAALKPLSANRAAGRASAAHAPLHVPLAYSPGAHAQVFRPAGPAAPFAGISQARNRAAAGPSEGPANRKLGSEGGARQMKENRANASAGGSTLGLRRAKTQGRAARTLH</sequence>
<feature type="region of interest" description="Disordered" evidence="2">
    <location>
        <begin position="153"/>
        <end position="183"/>
    </location>
</feature>
<feature type="compositionally biased region" description="Basic residues" evidence="2">
    <location>
        <begin position="299"/>
        <end position="312"/>
    </location>
</feature>
<feature type="compositionally biased region" description="Low complexity" evidence="2">
    <location>
        <begin position="48"/>
        <end position="62"/>
    </location>
</feature>
<accession>A0A836BQ49</accession>
<keyword evidence="4" id="KW-1185">Reference proteome</keyword>
<dbReference type="OrthoDB" id="531563at2759"/>